<dbReference type="Proteomes" id="UP000276776">
    <property type="component" value="Unassembled WGS sequence"/>
</dbReference>
<name>A0A0N5D130_THECL</name>
<keyword evidence="2" id="KW-0732">Signal</keyword>
<reference evidence="5" key="1">
    <citation type="submission" date="2016-04" db="UniProtKB">
        <authorList>
            <consortium name="WormBaseParasite"/>
        </authorList>
    </citation>
    <scope>IDENTIFICATION</scope>
</reference>
<evidence type="ECO:0000256" key="1">
    <source>
        <dbReference type="SAM" id="MobiDB-lite"/>
    </source>
</evidence>
<reference evidence="3 4" key="2">
    <citation type="submission" date="2018-11" db="EMBL/GenBank/DDBJ databases">
        <authorList>
            <consortium name="Pathogen Informatics"/>
        </authorList>
    </citation>
    <scope>NUCLEOTIDE SEQUENCE [LARGE SCALE GENOMIC DNA]</scope>
</reference>
<feature type="region of interest" description="Disordered" evidence="1">
    <location>
        <begin position="158"/>
        <end position="180"/>
    </location>
</feature>
<dbReference type="OrthoDB" id="5873618at2759"/>
<evidence type="ECO:0000313" key="3">
    <source>
        <dbReference type="EMBL" id="VDN03885.1"/>
    </source>
</evidence>
<evidence type="ECO:0000256" key="2">
    <source>
        <dbReference type="SAM" id="SignalP"/>
    </source>
</evidence>
<evidence type="ECO:0000313" key="5">
    <source>
        <dbReference type="WBParaSite" id="TCLT_0000653501-mRNA-1"/>
    </source>
</evidence>
<feature type="compositionally biased region" description="Polar residues" evidence="1">
    <location>
        <begin position="171"/>
        <end position="180"/>
    </location>
</feature>
<feature type="region of interest" description="Disordered" evidence="1">
    <location>
        <begin position="431"/>
        <end position="450"/>
    </location>
</feature>
<dbReference type="EMBL" id="UYYF01004423">
    <property type="protein sequence ID" value="VDN03885.1"/>
    <property type="molecule type" value="Genomic_DNA"/>
</dbReference>
<evidence type="ECO:0000313" key="4">
    <source>
        <dbReference type="Proteomes" id="UP000276776"/>
    </source>
</evidence>
<feature type="region of interest" description="Disordered" evidence="1">
    <location>
        <begin position="247"/>
        <end position="275"/>
    </location>
</feature>
<dbReference type="WBParaSite" id="TCLT_0000653501-mRNA-1">
    <property type="protein sequence ID" value="TCLT_0000653501-mRNA-1"/>
    <property type="gene ID" value="TCLT_0000653501"/>
</dbReference>
<accession>A0A0N5D130</accession>
<proteinExistence type="predicted"/>
<keyword evidence="4" id="KW-1185">Reference proteome</keyword>
<feature type="signal peptide" evidence="2">
    <location>
        <begin position="1"/>
        <end position="29"/>
    </location>
</feature>
<sequence length="530" mass="59100">MVLTVGKNLIFTLLFYSLISRLLVKDVHARATLKEITENPWVKAGDLGLAQILPLVGRDLLPHNAHTTIIDQMVAGGVDTKENILRQANILFIHKHLFKSLEKDDFSYVTATYYLLAERVLASYREERAKKALAIERPKLDELPDALQNCSDIRTTYTKGDDNNGCKGRSRSNSWRGSTSISRRPCSILKEESEEELSTYHRNSSRQSSRYSSSSLSVFASISGSRGRMSSHDIQSLLEVSPSNLIDSKKRTLSPDSRLSSRSSSPPNSSGRTSPDFLPKCKYLAVSRLKASVLGPCGLRKLGSSPHLLGICEEKEEFEFDRGGEQRQTAARRSISGASITLSTIPRIFPQPKHMKEDYVAGSVTYSKVRMIRPRQAKVSPDMAQRYEKESLSRFPTTKARRSTSCSSGETSDDDSEKRLNFLASKYCHSNGRRREDDDDSSKGSFPNSSCDGGKWIGPTSARIDQVASSAVNSCDTAPCNPNYHKSGQMKRIELLPNGWICGSIIWFKPWGGSGIKIWLQHSLDIRELY</sequence>
<feature type="compositionally biased region" description="Low complexity" evidence="1">
    <location>
        <begin position="254"/>
        <end position="275"/>
    </location>
</feature>
<feature type="region of interest" description="Disordered" evidence="1">
    <location>
        <begin position="376"/>
        <end position="416"/>
    </location>
</feature>
<protein>
    <submittedName>
        <fullName evidence="5">RICTOR_V domain-containing protein</fullName>
    </submittedName>
</protein>
<organism evidence="5">
    <name type="scientific">Thelazia callipaeda</name>
    <name type="common">Oriental eyeworm</name>
    <name type="synonym">Parasitic nematode</name>
    <dbReference type="NCBI Taxonomy" id="103827"/>
    <lineage>
        <taxon>Eukaryota</taxon>
        <taxon>Metazoa</taxon>
        <taxon>Ecdysozoa</taxon>
        <taxon>Nematoda</taxon>
        <taxon>Chromadorea</taxon>
        <taxon>Rhabditida</taxon>
        <taxon>Spirurina</taxon>
        <taxon>Spiruromorpha</taxon>
        <taxon>Thelazioidea</taxon>
        <taxon>Thelaziidae</taxon>
        <taxon>Thelazia</taxon>
    </lineage>
</organism>
<dbReference type="AlphaFoldDB" id="A0A0N5D130"/>
<feature type="chain" id="PRO_5043126534" evidence="2">
    <location>
        <begin position="30"/>
        <end position="530"/>
    </location>
</feature>
<gene>
    <name evidence="3" type="ORF">TCLT_LOCUS6524</name>
</gene>